<dbReference type="Proteomes" id="UP000515917">
    <property type="component" value="Chromosome"/>
</dbReference>
<dbReference type="KEGG" id="ifl:C1H71_02180"/>
<reference evidence="1 2" key="1">
    <citation type="submission" date="2018-01" db="EMBL/GenBank/DDBJ databases">
        <title>Genome sequence of Iodobacter sp. strain PCH194 isolated from Indian Trans-Himalaya.</title>
        <authorList>
            <person name="Kumar V."/>
            <person name="Thakur V."/>
            <person name="Kumar S."/>
            <person name="Singh D."/>
        </authorList>
    </citation>
    <scope>NUCLEOTIDE SEQUENCE [LARGE SCALE GENOMIC DNA]</scope>
    <source>
        <strain evidence="1 2">PCH194</strain>
    </source>
</reference>
<sequence length="348" mass="38708">MPDIERLAILVHRAMENTTRKYHTADHVFQVCEGLQPRAQLAALFHDLVYYQLDWGFPQHTGAILNHVCQLKNNEFTLPDPLPNQLVSMCAALFSFTPSGVLPPHGGMNEFLSAVVAVTLLKPWLPLSDLIAIAACIEATIPFRGKAATQQLAEQVHQQSRQLLGMHDIEIYGPYVNEVMQDAINLSNQDVMGFAQSRPSVFLSSTWLLIEESNIPLNAVGAYTLQDYRAALLRMETFLQRLKGEAVFHQYKQQPSDETLKLLQTAARSNICFACDFLAIKLTTIAMLEAIAIATGGDGPISMFLGIYTTAVASPYVPKTTCQKPTPLRIFIPSYCTFLIKADQKKPR</sequence>
<evidence type="ECO:0000313" key="2">
    <source>
        <dbReference type="Proteomes" id="UP000515917"/>
    </source>
</evidence>
<dbReference type="AlphaFoldDB" id="A0A7G3G5R1"/>
<organism evidence="1 2">
    <name type="scientific">Iodobacter fluviatilis</name>
    <dbReference type="NCBI Taxonomy" id="537"/>
    <lineage>
        <taxon>Bacteria</taxon>
        <taxon>Pseudomonadati</taxon>
        <taxon>Pseudomonadota</taxon>
        <taxon>Betaproteobacteria</taxon>
        <taxon>Neisseriales</taxon>
        <taxon>Chitinibacteraceae</taxon>
        <taxon>Iodobacter</taxon>
    </lineage>
</organism>
<protein>
    <submittedName>
        <fullName evidence="1">Uncharacterized protein</fullName>
    </submittedName>
</protein>
<dbReference type="EMBL" id="CP025781">
    <property type="protein sequence ID" value="QBC42479.1"/>
    <property type="molecule type" value="Genomic_DNA"/>
</dbReference>
<evidence type="ECO:0000313" key="1">
    <source>
        <dbReference type="EMBL" id="QBC42479.1"/>
    </source>
</evidence>
<gene>
    <name evidence="1" type="ORF">C1H71_02180</name>
</gene>
<name>A0A7G3G5R1_9NEIS</name>
<keyword evidence="2" id="KW-1185">Reference proteome</keyword>
<proteinExistence type="predicted"/>
<accession>A0A7G3G5R1</accession>